<organism evidence="2 3">
    <name type="scientific">Diceros bicornis minor</name>
    <name type="common">South-central black rhinoceros</name>
    <dbReference type="NCBI Taxonomy" id="77932"/>
    <lineage>
        <taxon>Eukaryota</taxon>
        <taxon>Metazoa</taxon>
        <taxon>Chordata</taxon>
        <taxon>Craniata</taxon>
        <taxon>Vertebrata</taxon>
        <taxon>Euteleostomi</taxon>
        <taxon>Mammalia</taxon>
        <taxon>Eutheria</taxon>
        <taxon>Laurasiatheria</taxon>
        <taxon>Perissodactyla</taxon>
        <taxon>Rhinocerotidae</taxon>
        <taxon>Diceros</taxon>
    </lineage>
</organism>
<dbReference type="EMBL" id="JACDTQ010003868">
    <property type="protein sequence ID" value="KAF5912022.1"/>
    <property type="molecule type" value="Genomic_DNA"/>
</dbReference>
<dbReference type="AlphaFoldDB" id="A0A7J7E8A7"/>
<protein>
    <submittedName>
        <fullName evidence="2">Uncharacterized protein</fullName>
    </submittedName>
</protein>
<reference evidence="2 3" key="1">
    <citation type="journal article" date="2020" name="Mol. Biol. Evol.">
        <title>Interspecific Gene Flow and the Evolution of Specialization in Black and White Rhinoceros.</title>
        <authorList>
            <person name="Moodley Y."/>
            <person name="Westbury M.V."/>
            <person name="Russo I.M."/>
            <person name="Gopalakrishnan S."/>
            <person name="Rakotoarivelo A."/>
            <person name="Olsen R.A."/>
            <person name="Prost S."/>
            <person name="Tunstall T."/>
            <person name="Ryder O.A."/>
            <person name="Dalen L."/>
            <person name="Bruford M.W."/>
        </authorList>
    </citation>
    <scope>NUCLEOTIDE SEQUENCE [LARGE SCALE GENOMIC DNA]</scope>
    <source>
        <strain evidence="2">SBR-YM</strain>
        <tissue evidence="2">Skin</tissue>
    </source>
</reference>
<name>A0A7J7E8A7_DICBM</name>
<accession>A0A7J7E8A7</accession>
<evidence type="ECO:0000256" key="1">
    <source>
        <dbReference type="SAM" id="MobiDB-lite"/>
    </source>
</evidence>
<comment type="caution">
    <text evidence="2">The sequence shown here is derived from an EMBL/GenBank/DDBJ whole genome shotgun (WGS) entry which is preliminary data.</text>
</comment>
<evidence type="ECO:0000313" key="3">
    <source>
        <dbReference type="Proteomes" id="UP000551758"/>
    </source>
</evidence>
<feature type="region of interest" description="Disordered" evidence="1">
    <location>
        <begin position="121"/>
        <end position="149"/>
    </location>
</feature>
<feature type="compositionally biased region" description="Polar residues" evidence="1">
    <location>
        <begin position="139"/>
        <end position="149"/>
    </location>
</feature>
<dbReference type="Proteomes" id="UP000551758">
    <property type="component" value="Unassembled WGS sequence"/>
</dbReference>
<keyword evidence="3" id="KW-1185">Reference proteome</keyword>
<evidence type="ECO:0000313" key="2">
    <source>
        <dbReference type="EMBL" id="KAF5912022.1"/>
    </source>
</evidence>
<sequence>MISSEMEGANVLNSASRPGLSGVMVLNEGGVVPKCLKIVCRDVSTAAGREMSRPSPWGICQFKCQHKIQLLDDTSNDERLCVPWGDDELHSGGSEMLPAQEKIVPLPSGEHPQQEFGMGFRPFLPMSQGPGNKEWFAESQGTSQTHQND</sequence>
<gene>
    <name evidence="2" type="ORF">HPG69_003296</name>
</gene>
<proteinExistence type="predicted"/>